<protein>
    <submittedName>
        <fullName evidence="1">Uncharacterized protein</fullName>
    </submittedName>
</protein>
<dbReference type="EMBL" id="LN885086">
    <property type="protein sequence ID" value="CUQ67066.1"/>
    <property type="molecule type" value="Genomic_DNA"/>
</dbReference>
<gene>
    <name evidence="1" type="ORF">NITINOP_2094</name>
</gene>
<dbReference type="STRING" id="1715989.NITINOP_2094"/>
<dbReference type="KEGG" id="nio:NITINOP_2094"/>
<accession>A0A0S4KVA6</accession>
<organism evidence="1 2">
    <name type="scientific">Candidatus Nitrospira inopinata</name>
    <dbReference type="NCBI Taxonomy" id="1715989"/>
    <lineage>
        <taxon>Bacteria</taxon>
        <taxon>Pseudomonadati</taxon>
        <taxon>Nitrospirota</taxon>
        <taxon>Nitrospiria</taxon>
        <taxon>Nitrospirales</taxon>
        <taxon>Nitrospiraceae</taxon>
        <taxon>Nitrospira</taxon>
    </lineage>
</organism>
<name>A0A0S4KVA6_9BACT</name>
<evidence type="ECO:0000313" key="2">
    <source>
        <dbReference type="Proteomes" id="UP000066284"/>
    </source>
</evidence>
<keyword evidence="2" id="KW-1185">Reference proteome</keyword>
<proteinExistence type="predicted"/>
<reference evidence="2" key="1">
    <citation type="submission" date="2015-09" db="EMBL/GenBank/DDBJ databases">
        <authorList>
            <person name="Daims H."/>
        </authorList>
    </citation>
    <scope>NUCLEOTIDE SEQUENCE [LARGE SCALE GENOMIC DNA]</scope>
</reference>
<evidence type="ECO:0000313" key="1">
    <source>
        <dbReference type="EMBL" id="CUQ67066.1"/>
    </source>
</evidence>
<dbReference type="AlphaFoldDB" id="A0A0S4KVA6"/>
<dbReference type="Proteomes" id="UP000066284">
    <property type="component" value="Chromosome 1"/>
</dbReference>
<sequence length="86" mass="9460">MGSGAFCFGMRHLGIGFAAMCLAQARDSREKCNVTSAGSESLRPRLSVWRGYTVPMPPEDMQEMRESIPAVLGHDPWAGRLSSMRD</sequence>